<keyword evidence="1" id="KW-0812">Transmembrane</keyword>
<feature type="transmembrane region" description="Helical" evidence="1">
    <location>
        <begin position="502"/>
        <end position="523"/>
    </location>
</feature>
<evidence type="ECO:0000313" key="2">
    <source>
        <dbReference type="Proteomes" id="UP001652600"/>
    </source>
</evidence>
<dbReference type="RefSeq" id="XP_008459652.2">
    <property type="nucleotide sequence ID" value="XM_008461430.3"/>
</dbReference>
<proteinExistence type="predicted"/>
<gene>
    <name evidence="3" type="primary">LOC103498708</name>
</gene>
<dbReference type="eggNOG" id="ENOG502QPIE">
    <property type="taxonomic scope" value="Eukaryota"/>
</dbReference>
<keyword evidence="1" id="KW-0472">Membrane</keyword>
<dbReference type="InterPro" id="IPR004158">
    <property type="entry name" value="DUF247_pln"/>
</dbReference>
<dbReference type="GeneID" id="103498708"/>
<keyword evidence="2" id="KW-1185">Reference proteome</keyword>
<keyword evidence="1" id="KW-1133">Transmembrane helix</keyword>
<dbReference type="Pfam" id="PF03140">
    <property type="entry name" value="DUF247"/>
    <property type="match status" value="1"/>
</dbReference>
<organism evidence="2 3">
    <name type="scientific">Cucumis melo</name>
    <name type="common">Muskmelon</name>
    <dbReference type="NCBI Taxonomy" id="3656"/>
    <lineage>
        <taxon>Eukaryota</taxon>
        <taxon>Viridiplantae</taxon>
        <taxon>Streptophyta</taxon>
        <taxon>Embryophyta</taxon>
        <taxon>Tracheophyta</taxon>
        <taxon>Spermatophyta</taxon>
        <taxon>Magnoliopsida</taxon>
        <taxon>eudicotyledons</taxon>
        <taxon>Gunneridae</taxon>
        <taxon>Pentapetalae</taxon>
        <taxon>rosids</taxon>
        <taxon>fabids</taxon>
        <taxon>Cucurbitales</taxon>
        <taxon>Cucurbitaceae</taxon>
        <taxon>Benincaseae</taxon>
        <taxon>Cucumis</taxon>
    </lineage>
</organism>
<dbReference type="PANTHER" id="PTHR31170">
    <property type="entry name" value="BNAC04G53230D PROTEIN"/>
    <property type="match status" value="1"/>
</dbReference>
<accession>A0A1S3CB64</accession>
<reference evidence="3" key="1">
    <citation type="submission" date="2025-08" db="UniProtKB">
        <authorList>
            <consortium name="RefSeq"/>
        </authorList>
    </citation>
    <scope>IDENTIFICATION</scope>
    <source>
        <tissue evidence="3">Stem</tissue>
    </source>
</reference>
<sequence length="542" mass="62020">MASSNFKQLHKNLHETQWLLQITQLIEPNNLQTALQTPTSIFKLPHSITNNNPQLYFPRYIAFGPYHHFRNDLYQMELHKLHNAINSTHSFQLPQLNQIVQQLKQLDIKIRSCFDNFLEIGSEALAWIMLIDGLFLIQLLPISNNEKDETRRLLPDLVLLPSPFPSFVEQKLYSCLIEGNLMTHDEIVKDILMLENQIPLLVLKNILPENFSNKLDLLFFKFCDFVSPIQLPPHDIPEFMRYRGYTDLSQILEQSHHLLHFLYLLILDKSSSIDCPVGMALCSASLVVKLLNVLASVLQIVFLQQLSEAAGLIQTLFGLLGRTGSSSSSTDNNINSPLLIPSAEELQRVGVKLEGNCQDFHNSIRFKQEPRKICLELPTITINAFSEVVFRNLMAFEAATKLNPPCFSYYVALMSWLITTANDVKILKQERIIESHSCSEEEIVKVFSGLRNVLELHQQSNYKSCTIMNMAEIQIAKDINCYYESCWKVKARRLVKRYVNPVLKLIFVMVVILLIVVVVVRTFCGWFGCSRILHVVSGVANS</sequence>
<evidence type="ECO:0000313" key="3">
    <source>
        <dbReference type="RefSeq" id="XP_008459652.2"/>
    </source>
</evidence>
<dbReference type="KEGG" id="cmo:103498708"/>
<evidence type="ECO:0000256" key="1">
    <source>
        <dbReference type="SAM" id="Phobius"/>
    </source>
</evidence>
<protein>
    <submittedName>
        <fullName evidence="3">UPF0481 protein At3g02645</fullName>
    </submittedName>
</protein>
<dbReference type="Gramene" id="MELO3C022206.2.1">
    <property type="protein sequence ID" value="MELO3C022206.2.1"/>
    <property type="gene ID" value="MELO3C022206.2"/>
</dbReference>
<dbReference type="PANTHER" id="PTHR31170:SF25">
    <property type="entry name" value="BNAA09G04570D PROTEIN"/>
    <property type="match status" value="1"/>
</dbReference>
<dbReference type="Proteomes" id="UP001652600">
    <property type="component" value="Chromosome 9"/>
</dbReference>
<name>A0A1S3CB64_CUCME</name>
<dbReference type="InParanoid" id="A0A1S3CB64"/>
<dbReference type="AlphaFoldDB" id="A0A1S3CB64"/>